<dbReference type="EMBL" id="BSYR01000011">
    <property type="protein sequence ID" value="GMI74449.1"/>
    <property type="molecule type" value="Genomic_DNA"/>
</dbReference>
<dbReference type="Pfam" id="PF00445">
    <property type="entry name" value="Ribonuclease_T2"/>
    <property type="match status" value="1"/>
</dbReference>
<dbReference type="PANTHER" id="PTHR11240">
    <property type="entry name" value="RIBONUCLEASE T2"/>
    <property type="match status" value="1"/>
</dbReference>
<evidence type="ECO:0000256" key="2">
    <source>
        <dbReference type="ARBA" id="ARBA00022722"/>
    </source>
</evidence>
<evidence type="ECO:0000313" key="7">
    <source>
        <dbReference type="Proteomes" id="UP001165190"/>
    </source>
</evidence>
<dbReference type="Gene3D" id="3.90.730.10">
    <property type="entry name" value="Ribonuclease T2-like"/>
    <property type="match status" value="1"/>
</dbReference>
<dbReference type="InterPro" id="IPR001568">
    <property type="entry name" value="RNase_T2-like"/>
</dbReference>
<dbReference type="PANTHER" id="PTHR11240:SF84">
    <property type="entry name" value="RIBONUCLEASE 1-LIKE"/>
    <property type="match status" value="1"/>
</dbReference>
<dbReference type="Proteomes" id="UP001165190">
    <property type="component" value="Unassembled WGS sequence"/>
</dbReference>
<evidence type="ECO:0000256" key="5">
    <source>
        <dbReference type="SAM" id="SignalP"/>
    </source>
</evidence>
<protein>
    <submittedName>
        <fullName evidence="6">RIBONUCLEASE 1, ribonuclease 1</fullName>
    </submittedName>
</protein>
<gene>
    <name evidence="6" type="ORF">HRI_001114200</name>
</gene>
<dbReference type="InterPro" id="IPR018188">
    <property type="entry name" value="RNase_T2_His_AS_1"/>
</dbReference>
<accession>A0A9W7LRK2</accession>
<reference evidence="6" key="1">
    <citation type="submission" date="2023-05" db="EMBL/GenBank/DDBJ databases">
        <title>Genome and transcriptome analyses reveal genes involved in the formation of fine ridges on petal epidermal cells in Hibiscus trionum.</title>
        <authorList>
            <person name="Koshimizu S."/>
            <person name="Masuda S."/>
            <person name="Ishii T."/>
            <person name="Shirasu K."/>
            <person name="Hoshino A."/>
            <person name="Arita M."/>
        </authorList>
    </citation>
    <scope>NUCLEOTIDE SEQUENCE</scope>
    <source>
        <strain evidence="6">Hamamatsu line</strain>
    </source>
</reference>
<dbReference type="PROSITE" id="PS00530">
    <property type="entry name" value="RNASE_T2_1"/>
    <property type="match status" value="1"/>
</dbReference>
<comment type="similarity">
    <text evidence="1 4">Belongs to the RNase T2 family.</text>
</comment>
<name>A0A9W7LRK2_HIBTR</name>
<dbReference type="GO" id="GO:0003723">
    <property type="term" value="F:RNA binding"/>
    <property type="evidence" value="ECO:0007669"/>
    <property type="project" value="InterPro"/>
</dbReference>
<dbReference type="GO" id="GO:0005576">
    <property type="term" value="C:extracellular region"/>
    <property type="evidence" value="ECO:0007669"/>
    <property type="project" value="TreeGrafter"/>
</dbReference>
<comment type="caution">
    <text evidence="6">The sequence shown here is derived from an EMBL/GenBank/DDBJ whole genome shotgun (WGS) entry which is preliminary data.</text>
</comment>
<dbReference type="OrthoDB" id="1001880at2759"/>
<evidence type="ECO:0000256" key="3">
    <source>
        <dbReference type="ARBA" id="ARBA00023239"/>
    </source>
</evidence>
<dbReference type="GO" id="GO:0033897">
    <property type="term" value="F:ribonuclease T2 activity"/>
    <property type="evidence" value="ECO:0007669"/>
    <property type="project" value="InterPro"/>
</dbReference>
<keyword evidence="2" id="KW-0540">Nuclease</keyword>
<proteinExistence type="inferred from homology"/>
<keyword evidence="3" id="KW-0456">Lyase</keyword>
<keyword evidence="5" id="KW-0732">Signal</keyword>
<keyword evidence="7" id="KW-1185">Reference proteome</keyword>
<dbReference type="SUPFAM" id="SSF55895">
    <property type="entry name" value="Ribonuclease Rh-like"/>
    <property type="match status" value="1"/>
</dbReference>
<dbReference type="AlphaFoldDB" id="A0A9W7LRK2"/>
<dbReference type="InterPro" id="IPR036430">
    <property type="entry name" value="RNase_T2-like_sf"/>
</dbReference>
<evidence type="ECO:0000256" key="1">
    <source>
        <dbReference type="ARBA" id="ARBA00007469"/>
    </source>
</evidence>
<feature type="chain" id="PRO_5040994319" evidence="5">
    <location>
        <begin position="21"/>
        <end position="242"/>
    </location>
</feature>
<evidence type="ECO:0000313" key="6">
    <source>
        <dbReference type="EMBL" id="GMI74449.1"/>
    </source>
</evidence>
<feature type="signal peptide" evidence="5">
    <location>
        <begin position="1"/>
        <end position="20"/>
    </location>
</feature>
<dbReference type="GO" id="GO:0006401">
    <property type="term" value="P:RNA catabolic process"/>
    <property type="evidence" value="ECO:0007669"/>
    <property type="project" value="TreeGrafter"/>
</dbReference>
<organism evidence="6 7">
    <name type="scientific">Hibiscus trionum</name>
    <name type="common">Flower of an hour</name>
    <dbReference type="NCBI Taxonomy" id="183268"/>
    <lineage>
        <taxon>Eukaryota</taxon>
        <taxon>Viridiplantae</taxon>
        <taxon>Streptophyta</taxon>
        <taxon>Embryophyta</taxon>
        <taxon>Tracheophyta</taxon>
        <taxon>Spermatophyta</taxon>
        <taxon>Magnoliopsida</taxon>
        <taxon>eudicotyledons</taxon>
        <taxon>Gunneridae</taxon>
        <taxon>Pentapetalae</taxon>
        <taxon>rosids</taxon>
        <taxon>malvids</taxon>
        <taxon>Malvales</taxon>
        <taxon>Malvaceae</taxon>
        <taxon>Malvoideae</taxon>
        <taxon>Hibiscus</taxon>
    </lineage>
</organism>
<evidence type="ECO:0000256" key="4">
    <source>
        <dbReference type="RuleBase" id="RU004328"/>
    </source>
</evidence>
<sequence length="242" mass="26646">MNAPVVVLVFVLMSCLLVGSQPMQPSTTTFASYLFVLQSPQGVCASTIVCKGNIPTDFTIHGLWPQDGNNRGVPSYTISNTCSTLQVVSQAKLKNTLAKSGNLKLKQQLNQAWPNLKNTNNPNLNEFFWLHEWENHGMCSDYGDNSVVYFGAAINLRNNVVSVLNFQPRTAYTVDGIANAVYTQLNGRPEVHCVTSRAANQKLLGELRLCYKKGNPTPNGIYNCTRFYSGTCNSVQESITVL</sequence>
<keyword evidence="2" id="KW-0378">Hydrolase</keyword>